<organism evidence="2 3">
    <name type="scientific">Yersinia phage fHe-Yen9-01</name>
    <dbReference type="NCBI Taxonomy" id="1965363"/>
    <lineage>
        <taxon>Viruses</taxon>
        <taxon>Duplodnaviria</taxon>
        <taxon>Heunggongvirae</taxon>
        <taxon>Uroviricota</taxon>
        <taxon>Caudoviricetes</taxon>
        <taxon>Pantevenvirales</taxon>
        <taxon>Straboviridae</taxon>
        <taxon>Tevenvirinae</taxon>
        <taxon>Tegunavirus</taxon>
        <taxon>Tegunavirus fheyen901</taxon>
    </lineage>
</organism>
<keyword evidence="3" id="KW-1185">Reference proteome</keyword>
<sequence>MIKGQWYQFRDNEEIKNYLRDLPTKLRYDVYDYMMEVNKFINCVGLRPFKVESVINGTVTNISVHPCHQYAKEINDESLLESFEFYMIEPEQQEYFQLCDPELSKSYKIADLKLKIVSHKKRISKLEAELKEVENDKS</sequence>
<keyword evidence="1" id="KW-0175">Coiled coil</keyword>
<proteinExistence type="predicted"/>
<accession>A0A1V0DXH0</accession>
<dbReference type="EMBL" id="KY593455">
    <property type="protein sequence ID" value="ARB05847.1"/>
    <property type="molecule type" value="Genomic_DNA"/>
</dbReference>
<evidence type="ECO:0000313" key="2">
    <source>
        <dbReference type="EMBL" id="ARB05847.1"/>
    </source>
</evidence>
<name>A0A1V0DXH0_9CAUD</name>
<feature type="coiled-coil region" evidence="1">
    <location>
        <begin position="109"/>
        <end position="136"/>
    </location>
</feature>
<evidence type="ECO:0000313" key="3">
    <source>
        <dbReference type="Proteomes" id="UP000222840"/>
    </source>
</evidence>
<evidence type="ECO:0000256" key="1">
    <source>
        <dbReference type="SAM" id="Coils"/>
    </source>
</evidence>
<reference evidence="2 3" key="1">
    <citation type="submission" date="2017-02" db="EMBL/GenBank/DDBJ databases">
        <title>Characterization and complete genome sequence of Yersinia bacteriophage, fHe-Yen9-01.</title>
        <authorList>
            <person name="Jun J.W."/>
            <person name="Wicklund A."/>
            <person name="Skurnik M."/>
        </authorList>
    </citation>
    <scope>NUCLEOTIDE SEQUENCE [LARGE SCALE GENOMIC DNA]</scope>
</reference>
<protein>
    <submittedName>
        <fullName evidence="2">Uncharacterized protein</fullName>
    </submittedName>
</protein>
<dbReference type="Proteomes" id="UP000222840">
    <property type="component" value="Segment"/>
</dbReference>
<gene>
    <name evidence="2" type="ORF">fHeYen901_74</name>
</gene>